<accession>A0A073B1Q8</accession>
<sequence>MAVSKAREYWTFLTRAIHAPATIGAIAPTSGHVANAVAGVIPSFGDPVVVELGPGTGAVSTAIRRRLGTRGRHLAVELDPEMVRFLRSDKPWLQVVEGDAGQLRELLAQVDVTRVDALITSIPWTLLEPAEQYRLLREAAQSLAPNGVFTTITYVTTLWRSATRTFVQALHEHFDEVVPRATVWPNVPPARIYVCRRPLLTAPGR</sequence>
<dbReference type="InterPro" id="IPR041698">
    <property type="entry name" value="Methyltransf_25"/>
</dbReference>
<comment type="caution">
    <text evidence="2">The sequence shown here is derived from an EMBL/GenBank/DDBJ whole genome shotgun (WGS) entry which is preliminary data.</text>
</comment>
<dbReference type="AlphaFoldDB" id="A0A073B1Q8"/>
<dbReference type="InterPro" id="IPR029063">
    <property type="entry name" value="SAM-dependent_MTases_sf"/>
</dbReference>
<evidence type="ECO:0000259" key="1">
    <source>
        <dbReference type="Pfam" id="PF13649"/>
    </source>
</evidence>
<dbReference type="Gene3D" id="3.40.50.150">
    <property type="entry name" value="Vaccinia Virus protein VP39"/>
    <property type="match status" value="1"/>
</dbReference>
<keyword evidence="2" id="KW-0489">Methyltransferase</keyword>
<dbReference type="GO" id="GO:0008168">
    <property type="term" value="F:methyltransferase activity"/>
    <property type="evidence" value="ECO:0007669"/>
    <property type="project" value="UniProtKB-KW"/>
</dbReference>
<dbReference type="EMBL" id="JNVU01000014">
    <property type="protein sequence ID" value="KEI45197.1"/>
    <property type="molecule type" value="Genomic_DNA"/>
</dbReference>
<dbReference type="SUPFAM" id="SSF53335">
    <property type="entry name" value="S-adenosyl-L-methionine-dependent methyltransferases"/>
    <property type="match status" value="1"/>
</dbReference>
<reference evidence="2 3" key="1">
    <citation type="submission" date="2014-06" db="EMBL/GenBank/DDBJ databases">
        <title>Saccharopolyspora rectivirgula DSM-43113 Genome sequencing.</title>
        <authorList>
            <person name="Barrera C."/>
            <person name="Millon L."/>
            <person name="Rognon B."/>
            <person name="Zaugg C."/>
            <person name="Monod M."/>
        </authorList>
    </citation>
    <scope>NUCLEOTIDE SEQUENCE [LARGE SCALE GENOMIC DNA]</scope>
    <source>
        <strain evidence="2 3">DSM 43113</strain>
    </source>
</reference>
<evidence type="ECO:0000313" key="2">
    <source>
        <dbReference type="EMBL" id="KEI45197.1"/>
    </source>
</evidence>
<name>A0A073B1Q8_9PSEU</name>
<protein>
    <submittedName>
        <fullName evidence="2">SAM-dependent methyltransferase</fullName>
    </submittedName>
</protein>
<dbReference type="OrthoDB" id="3528482at2"/>
<dbReference type="CDD" id="cd02440">
    <property type="entry name" value="AdoMet_MTases"/>
    <property type="match status" value="1"/>
</dbReference>
<organism evidence="2 3">
    <name type="scientific">Saccharopolyspora rectivirgula</name>
    <dbReference type="NCBI Taxonomy" id="28042"/>
    <lineage>
        <taxon>Bacteria</taxon>
        <taxon>Bacillati</taxon>
        <taxon>Actinomycetota</taxon>
        <taxon>Actinomycetes</taxon>
        <taxon>Pseudonocardiales</taxon>
        <taxon>Pseudonocardiaceae</taxon>
        <taxon>Saccharopolyspora</taxon>
    </lineage>
</organism>
<dbReference type="GO" id="GO:0032259">
    <property type="term" value="P:methylation"/>
    <property type="evidence" value="ECO:0007669"/>
    <property type="project" value="UniProtKB-KW"/>
</dbReference>
<dbReference type="STRING" id="28042.GU90_05275"/>
<keyword evidence="3" id="KW-1185">Reference proteome</keyword>
<keyword evidence="2" id="KW-0808">Transferase</keyword>
<evidence type="ECO:0000313" key="3">
    <source>
        <dbReference type="Proteomes" id="UP000031419"/>
    </source>
</evidence>
<dbReference type="Proteomes" id="UP000031419">
    <property type="component" value="Unassembled WGS sequence"/>
</dbReference>
<dbReference type="eggNOG" id="COG3963">
    <property type="taxonomic scope" value="Bacteria"/>
</dbReference>
<gene>
    <name evidence="2" type="ORF">GU90_05275</name>
</gene>
<feature type="domain" description="Methyltransferase" evidence="1">
    <location>
        <begin position="49"/>
        <end position="147"/>
    </location>
</feature>
<dbReference type="Pfam" id="PF13649">
    <property type="entry name" value="Methyltransf_25"/>
    <property type="match status" value="1"/>
</dbReference>
<proteinExistence type="predicted"/>